<keyword evidence="11" id="KW-1185">Reference proteome</keyword>
<dbReference type="CDD" id="cd00637">
    <property type="entry name" value="7tm_classA_rhodopsin-like"/>
    <property type="match status" value="1"/>
</dbReference>
<evidence type="ECO:0000256" key="6">
    <source>
        <dbReference type="ARBA" id="ARBA00023170"/>
    </source>
</evidence>
<proteinExistence type="predicted"/>
<dbReference type="InterPro" id="IPR000276">
    <property type="entry name" value="GPCR_Rhodpsn"/>
</dbReference>
<keyword evidence="4" id="KW-0297">G-protein coupled receptor</keyword>
<evidence type="ECO:0000313" key="11">
    <source>
        <dbReference type="Proteomes" id="UP001164746"/>
    </source>
</evidence>
<organism evidence="10 11">
    <name type="scientific">Mya arenaria</name>
    <name type="common">Soft-shell clam</name>
    <dbReference type="NCBI Taxonomy" id="6604"/>
    <lineage>
        <taxon>Eukaryota</taxon>
        <taxon>Metazoa</taxon>
        <taxon>Spiralia</taxon>
        <taxon>Lophotrochozoa</taxon>
        <taxon>Mollusca</taxon>
        <taxon>Bivalvia</taxon>
        <taxon>Autobranchia</taxon>
        <taxon>Heteroconchia</taxon>
        <taxon>Euheterodonta</taxon>
        <taxon>Imparidentia</taxon>
        <taxon>Neoheterodontei</taxon>
        <taxon>Myida</taxon>
        <taxon>Myoidea</taxon>
        <taxon>Myidae</taxon>
        <taxon>Mya</taxon>
    </lineage>
</organism>
<feature type="domain" description="G-protein coupled receptors family 1 profile" evidence="9">
    <location>
        <begin position="5"/>
        <end position="205"/>
    </location>
</feature>
<accession>A0ABY7DBP6</accession>
<evidence type="ECO:0000256" key="5">
    <source>
        <dbReference type="ARBA" id="ARBA00023136"/>
    </source>
</evidence>
<dbReference type="EMBL" id="CP111012">
    <property type="protein sequence ID" value="WAQ94466.1"/>
    <property type="molecule type" value="Genomic_DNA"/>
</dbReference>
<dbReference type="Gene3D" id="1.20.1070.10">
    <property type="entry name" value="Rhodopsin 7-helix transmembrane proteins"/>
    <property type="match status" value="1"/>
</dbReference>
<evidence type="ECO:0000256" key="7">
    <source>
        <dbReference type="ARBA" id="ARBA00023224"/>
    </source>
</evidence>
<dbReference type="Proteomes" id="UP001164746">
    <property type="component" value="Chromosome 1"/>
</dbReference>
<evidence type="ECO:0000256" key="4">
    <source>
        <dbReference type="ARBA" id="ARBA00023040"/>
    </source>
</evidence>
<sequence length="205" mass="22820">MNSTGDYEYYEYIYYGTNDNSHNKGERRKSSIGIYLSALAIADILVLTLPGMEFWLITVHHKYIRDSSDLLCKLFSFVTPALACLSAWILVALSIERMLRVCAPLKMNVLSKPKHAIFAVAAVTVTVSAIFLPLISGSSLEKFGNMSICLYIDESIFTPEAFTALDMTFLFAAPFLIMLINNSIILVKVAGCVERYCGKSRESNT</sequence>
<feature type="transmembrane region" description="Helical" evidence="8">
    <location>
        <begin position="77"/>
        <end position="95"/>
    </location>
</feature>
<dbReference type="Pfam" id="PF00001">
    <property type="entry name" value="7tm_1"/>
    <property type="match status" value="1"/>
</dbReference>
<evidence type="ECO:0000313" key="10">
    <source>
        <dbReference type="EMBL" id="WAQ94466.1"/>
    </source>
</evidence>
<feature type="non-terminal residue" evidence="10">
    <location>
        <position position="205"/>
    </location>
</feature>
<feature type="transmembrane region" description="Helical" evidence="8">
    <location>
        <begin position="169"/>
        <end position="191"/>
    </location>
</feature>
<gene>
    <name evidence="10" type="ORF">MAR_006937</name>
</gene>
<evidence type="ECO:0000256" key="1">
    <source>
        <dbReference type="ARBA" id="ARBA00004141"/>
    </source>
</evidence>
<comment type="subcellular location">
    <subcellularLocation>
        <location evidence="1">Membrane</location>
        <topology evidence="1">Multi-pass membrane protein</topology>
    </subcellularLocation>
</comment>
<feature type="transmembrane region" description="Helical" evidence="8">
    <location>
        <begin position="32"/>
        <end position="57"/>
    </location>
</feature>
<evidence type="ECO:0000256" key="8">
    <source>
        <dbReference type="SAM" id="Phobius"/>
    </source>
</evidence>
<keyword evidence="2 8" id="KW-0812">Transmembrane</keyword>
<name>A0ABY7DBP6_MYAAR</name>
<protein>
    <submittedName>
        <fullName evidence="10">P2RY1-like protein</fullName>
    </submittedName>
</protein>
<evidence type="ECO:0000256" key="3">
    <source>
        <dbReference type="ARBA" id="ARBA00022989"/>
    </source>
</evidence>
<keyword evidence="5 8" id="KW-0472">Membrane</keyword>
<dbReference type="SUPFAM" id="SSF81321">
    <property type="entry name" value="Family A G protein-coupled receptor-like"/>
    <property type="match status" value="1"/>
</dbReference>
<evidence type="ECO:0000256" key="2">
    <source>
        <dbReference type="ARBA" id="ARBA00022692"/>
    </source>
</evidence>
<keyword evidence="3 8" id="KW-1133">Transmembrane helix</keyword>
<reference evidence="10" key="1">
    <citation type="submission" date="2022-11" db="EMBL/GenBank/DDBJ databases">
        <title>Centuries of genome instability and evolution in soft-shell clam transmissible cancer (bioRxiv).</title>
        <authorList>
            <person name="Hart S.F.M."/>
            <person name="Yonemitsu M.A."/>
            <person name="Giersch R.M."/>
            <person name="Beal B.F."/>
            <person name="Arriagada G."/>
            <person name="Davis B.W."/>
            <person name="Ostrander E.A."/>
            <person name="Goff S.P."/>
            <person name="Metzger M.J."/>
        </authorList>
    </citation>
    <scope>NUCLEOTIDE SEQUENCE</scope>
    <source>
        <strain evidence="10">MELC-2E11</strain>
        <tissue evidence="10">Siphon/mantle</tissue>
    </source>
</reference>
<feature type="transmembrane region" description="Helical" evidence="8">
    <location>
        <begin position="116"/>
        <end position="136"/>
    </location>
</feature>
<dbReference type="PANTHER" id="PTHR24243">
    <property type="entry name" value="G-PROTEIN COUPLED RECEPTOR"/>
    <property type="match status" value="1"/>
</dbReference>
<evidence type="ECO:0000259" key="9">
    <source>
        <dbReference type="PROSITE" id="PS50262"/>
    </source>
</evidence>
<keyword evidence="6" id="KW-0675">Receptor</keyword>
<keyword evidence="7" id="KW-0807">Transducer</keyword>
<dbReference type="PANTHER" id="PTHR24243:SF233">
    <property type="entry name" value="THYROTROPIN-RELEASING HORMONE RECEPTOR"/>
    <property type="match status" value="1"/>
</dbReference>
<dbReference type="InterPro" id="IPR017452">
    <property type="entry name" value="GPCR_Rhodpsn_7TM"/>
</dbReference>
<dbReference type="PROSITE" id="PS50262">
    <property type="entry name" value="G_PROTEIN_RECEP_F1_2"/>
    <property type="match status" value="1"/>
</dbReference>